<dbReference type="STRING" id="57577.A0A2K3KZ55"/>
<reference evidence="1 2" key="1">
    <citation type="journal article" date="2014" name="Am. J. Bot.">
        <title>Genome assembly and annotation for red clover (Trifolium pratense; Fabaceae).</title>
        <authorList>
            <person name="Istvanek J."/>
            <person name="Jaros M."/>
            <person name="Krenek A."/>
            <person name="Repkova J."/>
        </authorList>
    </citation>
    <scope>NUCLEOTIDE SEQUENCE [LARGE SCALE GENOMIC DNA]</scope>
    <source>
        <strain evidence="2">cv. Tatra</strain>
        <tissue evidence="1">Young leaves</tissue>
    </source>
</reference>
<dbReference type="GO" id="GO:0030686">
    <property type="term" value="C:90S preribosome"/>
    <property type="evidence" value="ECO:0007669"/>
    <property type="project" value="TreeGrafter"/>
</dbReference>
<accession>A0A2K3KZ55</accession>
<protein>
    <submittedName>
        <fullName evidence="1">Small subunit processome component-like protein</fullName>
    </submittedName>
</protein>
<evidence type="ECO:0000313" key="1">
    <source>
        <dbReference type="EMBL" id="PNX71576.1"/>
    </source>
</evidence>
<dbReference type="PANTHER" id="PTHR17695">
    <property type="entry name" value="SMALL SUBUNIT PROCESSOME COMPONENT 20 HOMOLOG"/>
    <property type="match status" value="1"/>
</dbReference>
<dbReference type="PANTHER" id="PTHR17695:SF11">
    <property type="entry name" value="SMALL SUBUNIT PROCESSOME COMPONENT 20 HOMOLOG"/>
    <property type="match status" value="1"/>
</dbReference>
<organism evidence="1 2">
    <name type="scientific">Trifolium pratense</name>
    <name type="common">Red clover</name>
    <dbReference type="NCBI Taxonomy" id="57577"/>
    <lineage>
        <taxon>Eukaryota</taxon>
        <taxon>Viridiplantae</taxon>
        <taxon>Streptophyta</taxon>
        <taxon>Embryophyta</taxon>
        <taxon>Tracheophyta</taxon>
        <taxon>Spermatophyta</taxon>
        <taxon>Magnoliopsida</taxon>
        <taxon>eudicotyledons</taxon>
        <taxon>Gunneridae</taxon>
        <taxon>Pentapetalae</taxon>
        <taxon>rosids</taxon>
        <taxon>fabids</taxon>
        <taxon>Fabales</taxon>
        <taxon>Fabaceae</taxon>
        <taxon>Papilionoideae</taxon>
        <taxon>50 kb inversion clade</taxon>
        <taxon>NPAAA clade</taxon>
        <taxon>Hologalegina</taxon>
        <taxon>IRL clade</taxon>
        <taxon>Trifolieae</taxon>
        <taxon>Trifolium</taxon>
    </lineage>
</organism>
<dbReference type="Proteomes" id="UP000236291">
    <property type="component" value="Unassembled WGS sequence"/>
</dbReference>
<feature type="non-terminal residue" evidence="1">
    <location>
        <position position="1"/>
    </location>
</feature>
<reference evidence="1 2" key="2">
    <citation type="journal article" date="2017" name="Front. Plant Sci.">
        <title>Gene Classification and Mining of Molecular Markers Useful in Red Clover (Trifolium pratense) Breeding.</title>
        <authorList>
            <person name="Istvanek J."/>
            <person name="Dluhosova J."/>
            <person name="Dluhos P."/>
            <person name="Patkova L."/>
            <person name="Nedelnik J."/>
            <person name="Repkova J."/>
        </authorList>
    </citation>
    <scope>NUCLEOTIDE SEQUENCE [LARGE SCALE GENOMIC DNA]</scope>
    <source>
        <strain evidence="2">cv. Tatra</strain>
        <tissue evidence="1">Young leaves</tissue>
    </source>
</reference>
<gene>
    <name evidence="1" type="ORF">L195_g027456</name>
</gene>
<dbReference type="GO" id="GO:0032040">
    <property type="term" value="C:small-subunit processome"/>
    <property type="evidence" value="ECO:0007669"/>
    <property type="project" value="TreeGrafter"/>
</dbReference>
<proteinExistence type="predicted"/>
<evidence type="ECO:0000313" key="2">
    <source>
        <dbReference type="Proteomes" id="UP000236291"/>
    </source>
</evidence>
<dbReference type="AlphaFoldDB" id="A0A2K3KZ55"/>
<comment type="caution">
    <text evidence="1">The sequence shown here is derived from an EMBL/GenBank/DDBJ whole genome shotgun (WGS) entry which is preliminary data.</text>
</comment>
<dbReference type="ExpressionAtlas" id="A0A2K3KZ55">
    <property type="expression patterns" value="baseline"/>
</dbReference>
<dbReference type="InterPro" id="IPR052575">
    <property type="entry name" value="SSU_processome_comp_20"/>
</dbReference>
<dbReference type="EMBL" id="ASHM01023504">
    <property type="protein sequence ID" value="PNX71576.1"/>
    <property type="molecule type" value="Genomic_DNA"/>
</dbReference>
<name>A0A2K3KZ55_TRIPR</name>
<sequence>VQGVGAAYCKVETVFSRPSHHNFHVLSKHTDIFLLPTFQNIWEAICEMLLHPHSWLSNISVPLIALYFKCVKDANKENHQSSLSNYFLMNPSRLYLIATSLCCQLKRSLIDEAGSSVMTENIVFAILRFHSLMGQTACIDPPAFWSSLEQHEKNRFLKALTLINARKRARMFKSSSSLNSSVCEDNNQLTGRTTPYRLVSLLLRAMGKIALETDVIQMGIVFNSFAEIMAQTQIIKDDCLNYARVVLLPLYKVSEGFAGKVVSGICSLPLKFP</sequence>